<dbReference type="InterPro" id="IPR014315">
    <property type="entry name" value="ABC_heterocyst_DevB"/>
</dbReference>
<evidence type="ECO:0000313" key="6">
    <source>
        <dbReference type="Proteomes" id="UP000481033"/>
    </source>
</evidence>
<gene>
    <name evidence="5" type="ORF">DXZ20_32680</name>
</gene>
<feature type="coiled-coil region" evidence="3">
    <location>
        <begin position="103"/>
        <end position="130"/>
    </location>
</feature>
<evidence type="ECO:0000256" key="2">
    <source>
        <dbReference type="ARBA" id="ARBA00023054"/>
    </source>
</evidence>
<dbReference type="PANTHER" id="PTHR32347">
    <property type="entry name" value="EFFLUX SYSTEM COMPONENT YKNX-RELATED"/>
    <property type="match status" value="1"/>
</dbReference>
<keyword evidence="4" id="KW-0472">Membrane</keyword>
<protein>
    <submittedName>
        <fullName evidence="5">HlyD family efflux transporter periplasmic adaptor subunit</fullName>
    </submittedName>
</protein>
<keyword evidence="4" id="KW-1133">Transmembrane helix</keyword>
<dbReference type="InterPro" id="IPR050465">
    <property type="entry name" value="UPF0194_transport"/>
</dbReference>
<dbReference type="GO" id="GO:0030313">
    <property type="term" value="C:cell envelope"/>
    <property type="evidence" value="ECO:0007669"/>
    <property type="project" value="UniProtKB-SubCell"/>
</dbReference>
<organism evidence="5 6">
    <name type="scientific">Adonisia turfae CCMR0081</name>
    <dbReference type="NCBI Taxonomy" id="2292702"/>
    <lineage>
        <taxon>Bacteria</taxon>
        <taxon>Bacillati</taxon>
        <taxon>Cyanobacteriota</taxon>
        <taxon>Adonisia</taxon>
        <taxon>Adonisia turfae</taxon>
    </lineage>
</organism>
<accession>A0A6M0RVX1</accession>
<dbReference type="EMBL" id="QXHD01000004">
    <property type="protein sequence ID" value="NEZ60319.1"/>
    <property type="molecule type" value="Genomic_DNA"/>
</dbReference>
<comment type="caution">
    <text evidence="5">The sequence shown here is derived from an EMBL/GenBank/DDBJ whole genome shotgun (WGS) entry which is preliminary data.</text>
</comment>
<dbReference type="AlphaFoldDB" id="A0A6M0RVX1"/>
<dbReference type="Gene3D" id="2.40.30.170">
    <property type="match status" value="1"/>
</dbReference>
<feature type="coiled-coil region" evidence="3">
    <location>
        <begin position="228"/>
        <end position="255"/>
    </location>
</feature>
<keyword evidence="4" id="KW-0812">Transmembrane</keyword>
<dbReference type="SUPFAM" id="SSF111369">
    <property type="entry name" value="HlyD-like secretion proteins"/>
    <property type="match status" value="1"/>
</dbReference>
<reference evidence="5 6" key="1">
    <citation type="journal article" date="2020" name="Microb. Ecol.">
        <title>Ecogenomics of the Marine Benthic Filamentous Cyanobacterium Adonisia.</title>
        <authorList>
            <person name="Walter J.M."/>
            <person name="Coutinho F.H."/>
            <person name="Leomil L."/>
            <person name="Hargreaves P.I."/>
            <person name="Campeao M.E."/>
            <person name="Vieira V.V."/>
            <person name="Silva B.S."/>
            <person name="Fistarol G.O."/>
            <person name="Salomon P.S."/>
            <person name="Sawabe T."/>
            <person name="Mino S."/>
            <person name="Hosokawa M."/>
            <person name="Miyashita H."/>
            <person name="Maruyama F."/>
            <person name="van Verk M.C."/>
            <person name="Dutilh B.E."/>
            <person name="Thompson C.C."/>
            <person name="Thompson F.L."/>
        </authorList>
    </citation>
    <scope>NUCLEOTIDE SEQUENCE [LARGE SCALE GENOMIC DNA]</scope>
    <source>
        <strain evidence="5 6">CCMR0081</strain>
    </source>
</reference>
<evidence type="ECO:0000256" key="1">
    <source>
        <dbReference type="ARBA" id="ARBA00004196"/>
    </source>
</evidence>
<dbReference type="PRINTS" id="PR01490">
    <property type="entry name" value="RTXTOXIND"/>
</dbReference>
<name>A0A6M0RVX1_9CYAN</name>
<dbReference type="Proteomes" id="UP000481033">
    <property type="component" value="Unassembled WGS sequence"/>
</dbReference>
<feature type="coiled-coil region" evidence="3">
    <location>
        <begin position="172"/>
        <end position="199"/>
    </location>
</feature>
<feature type="transmembrane region" description="Helical" evidence="4">
    <location>
        <begin position="12"/>
        <end position="34"/>
    </location>
</feature>
<dbReference type="NCBIfam" id="TIGR02971">
    <property type="entry name" value="heterocyst_DevB"/>
    <property type="match status" value="1"/>
</dbReference>
<evidence type="ECO:0000256" key="3">
    <source>
        <dbReference type="SAM" id="Coils"/>
    </source>
</evidence>
<keyword evidence="2 3" id="KW-0175">Coiled coil</keyword>
<evidence type="ECO:0000256" key="4">
    <source>
        <dbReference type="SAM" id="Phobius"/>
    </source>
</evidence>
<dbReference type="Gene3D" id="2.40.50.100">
    <property type="match status" value="1"/>
</dbReference>
<proteinExistence type="predicted"/>
<evidence type="ECO:0000313" key="5">
    <source>
        <dbReference type="EMBL" id="NEZ60319.1"/>
    </source>
</evidence>
<sequence>MNKTVLSINSRLLWLILSALAASGGILYLGFSLYSQPVVTESEMAAMPTELPGVAALGRLEPTGEIVQVAAPLELDGDRLAELFVDVGDQVNQGDAIAMLDSYDRLQNAVIQAQQQIRLAEARLAQVQAGAKSGEILAQQATVTQRSAELTGQLRIQRETIARIEAQYEGDRAAQTATIRRLQAELQTATAELTRYQSLYEAGAISASLYDEKQLAVDTARQAKVEAEAVLERTSTTAQRQLQEARAELVRLEHTGQAQLAAAQSTLEQVAEIRPVDVQLAQVELDAAKAALLSAEHDLAKATIRAPSAGQVLKVYTRPGEQMSTDGIVALGQTDQMLVIAEVYQSDIGRVRLGQSATVRGQAFSGDLQGEVIEIGRQISRQNVFAREPGENLDRRVVEVKIAINPGDSQRVANLSNLQVQTVIAVSRAAQTPPTPAKPIVDIGLGNPSLQNVLFTPFSSNLLF</sequence>
<dbReference type="PANTHER" id="PTHR32347:SF27">
    <property type="entry name" value="RND EFFLUX PUMP MEMBRANE FUSION PROTEIN BARREL-SANDWICH DOMAIN-CONTAINING PROTEIN"/>
    <property type="match status" value="1"/>
</dbReference>
<dbReference type="RefSeq" id="WP_163702898.1">
    <property type="nucleotide sequence ID" value="NZ_QXHD01000004.1"/>
</dbReference>
<keyword evidence="6" id="KW-1185">Reference proteome</keyword>
<comment type="subcellular location">
    <subcellularLocation>
        <location evidence="1">Cell envelope</location>
    </subcellularLocation>
</comment>